<dbReference type="Gene3D" id="1.10.3730.20">
    <property type="match status" value="1"/>
</dbReference>
<organism evidence="8 9">
    <name type="scientific">Neptunomonas concharum</name>
    <dbReference type="NCBI Taxonomy" id="1031538"/>
    <lineage>
        <taxon>Bacteria</taxon>
        <taxon>Pseudomonadati</taxon>
        <taxon>Pseudomonadota</taxon>
        <taxon>Gammaproteobacteria</taxon>
        <taxon>Oceanospirillales</taxon>
        <taxon>Oceanospirillaceae</taxon>
        <taxon>Neptunomonas</taxon>
    </lineage>
</organism>
<feature type="transmembrane region" description="Helical" evidence="6">
    <location>
        <begin position="171"/>
        <end position="190"/>
    </location>
</feature>
<proteinExistence type="inferred from homology"/>
<dbReference type="GO" id="GO:0016020">
    <property type="term" value="C:membrane"/>
    <property type="evidence" value="ECO:0007669"/>
    <property type="project" value="UniProtKB-SubCell"/>
</dbReference>
<evidence type="ECO:0000259" key="7">
    <source>
        <dbReference type="Pfam" id="PF00892"/>
    </source>
</evidence>
<feature type="transmembrane region" description="Helical" evidence="6">
    <location>
        <begin position="105"/>
        <end position="126"/>
    </location>
</feature>
<dbReference type="Pfam" id="PF00892">
    <property type="entry name" value="EamA"/>
    <property type="match status" value="2"/>
</dbReference>
<feature type="transmembrane region" description="Helical" evidence="6">
    <location>
        <begin position="21"/>
        <end position="39"/>
    </location>
</feature>
<dbReference type="InterPro" id="IPR050638">
    <property type="entry name" value="AA-Vitamin_Transporters"/>
</dbReference>
<dbReference type="OrthoDB" id="5186724at2"/>
<dbReference type="InterPro" id="IPR037185">
    <property type="entry name" value="EmrE-like"/>
</dbReference>
<name>A0A5P1REH9_9GAMM</name>
<feature type="transmembrane region" description="Helical" evidence="6">
    <location>
        <begin position="263"/>
        <end position="280"/>
    </location>
</feature>
<dbReference type="PANTHER" id="PTHR32322:SF2">
    <property type="entry name" value="EAMA DOMAIN-CONTAINING PROTEIN"/>
    <property type="match status" value="1"/>
</dbReference>
<comment type="similarity">
    <text evidence="2">Belongs to the EamA transporter family.</text>
</comment>
<keyword evidence="5 6" id="KW-0472">Membrane</keyword>
<keyword evidence="9" id="KW-1185">Reference proteome</keyword>
<feature type="domain" description="EamA" evidence="7">
    <location>
        <begin position="168"/>
        <end position="304"/>
    </location>
</feature>
<dbReference type="SUPFAM" id="SSF103481">
    <property type="entry name" value="Multidrug resistance efflux transporter EmrE"/>
    <property type="match status" value="2"/>
</dbReference>
<evidence type="ECO:0000256" key="2">
    <source>
        <dbReference type="ARBA" id="ARBA00007362"/>
    </source>
</evidence>
<feature type="transmembrane region" description="Helical" evidence="6">
    <location>
        <begin position="78"/>
        <end position="99"/>
    </location>
</feature>
<evidence type="ECO:0000313" key="9">
    <source>
        <dbReference type="Proteomes" id="UP000324760"/>
    </source>
</evidence>
<feature type="transmembrane region" description="Helical" evidence="6">
    <location>
        <begin position="45"/>
        <end position="63"/>
    </location>
</feature>
<dbReference type="PANTHER" id="PTHR32322">
    <property type="entry name" value="INNER MEMBRANE TRANSPORTER"/>
    <property type="match status" value="1"/>
</dbReference>
<evidence type="ECO:0000256" key="3">
    <source>
        <dbReference type="ARBA" id="ARBA00022692"/>
    </source>
</evidence>
<feature type="transmembrane region" description="Helical" evidence="6">
    <location>
        <begin position="229"/>
        <end position="251"/>
    </location>
</feature>
<evidence type="ECO:0000256" key="1">
    <source>
        <dbReference type="ARBA" id="ARBA00004141"/>
    </source>
</evidence>
<keyword evidence="3 6" id="KW-0812">Transmembrane</keyword>
<feature type="domain" description="EamA" evidence="7">
    <location>
        <begin position="20"/>
        <end position="150"/>
    </location>
</feature>
<dbReference type="Proteomes" id="UP000324760">
    <property type="component" value="Chromosome"/>
</dbReference>
<dbReference type="RefSeq" id="WP_138987796.1">
    <property type="nucleotide sequence ID" value="NZ_CP043869.1"/>
</dbReference>
<feature type="transmembrane region" description="Helical" evidence="6">
    <location>
        <begin position="286"/>
        <end position="304"/>
    </location>
</feature>
<reference evidence="8 9" key="1">
    <citation type="journal article" date="2019" name="Biochem. Eng. J.">
        <title>Metabolic engineering of the marine bacteria Neptunomonas concharum for the production of acetoin and meso-2,3-butanediol from acetate.</title>
        <authorList>
            <person name="Li W."/>
            <person name="Pu N."/>
            <person name="Liu C.-X."/>
            <person name="Yuan Q.-P."/>
            <person name="Li Z.-J."/>
        </authorList>
    </citation>
    <scope>NUCLEOTIDE SEQUENCE [LARGE SCALE GENOMIC DNA]</scope>
    <source>
        <strain evidence="8 9">JCM17730</strain>
    </source>
</reference>
<dbReference type="EMBL" id="CP043869">
    <property type="protein sequence ID" value="QEQ97681.1"/>
    <property type="molecule type" value="Genomic_DNA"/>
</dbReference>
<feature type="transmembrane region" description="Helical" evidence="6">
    <location>
        <begin position="197"/>
        <end position="217"/>
    </location>
</feature>
<dbReference type="InterPro" id="IPR000620">
    <property type="entry name" value="EamA_dom"/>
</dbReference>
<evidence type="ECO:0000256" key="4">
    <source>
        <dbReference type="ARBA" id="ARBA00022989"/>
    </source>
</evidence>
<dbReference type="KEGG" id="ncu:F0U83_13665"/>
<feature type="transmembrane region" description="Helical" evidence="6">
    <location>
        <begin position="133"/>
        <end position="151"/>
    </location>
</feature>
<dbReference type="AlphaFoldDB" id="A0A5P1REH9"/>
<sequence>MSTSTSSTSESTHLWPIYLKLTGVSMLWGGTFIAGHQLSESLPPILSAIARFSIAALLLSIWLRKQEGCFPSLNQRQFLSIIALGATGIFLYNLCFFAALSELPASRTALLVSLNPIVTALLLGTIMGERLGLIRWIGIGLAFIGAAIIVSRGDLLGAFEDLSSAFGLGELYMMGGVFSWAAYTIIGRYTLKGLSPLAATTYAAISGLIMLIGMMVLNPPELSGYIFHWHHLVAIIYLGAFGTVIGFVWYYQGVKAIGPSSTAIFNNLVPVFGVLLASFLLKEAILPSMIIGGAIVVVGVTITNRGKLFK</sequence>
<evidence type="ECO:0000313" key="8">
    <source>
        <dbReference type="EMBL" id="QEQ97681.1"/>
    </source>
</evidence>
<gene>
    <name evidence="8" type="ORF">F0U83_13665</name>
</gene>
<keyword evidence="4 6" id="KW-1133">Transmembrane helix</keyword>
<comment type="subcellular location">
    <subcellularLocation>
        <location evidence="1">Membrane</location>
        <topology evidence="1">Multi-pass membrane protein</topology>
    </subcellularLocation>
</comment>
<evidence type="ECO:0000256" key="6">
    <source>
        <dbReference type="SAM" id="Phobius"/>
    </source>
</evidence>
<evidence type="ECO:0000256" key="5">
    <source>
        <dbReference type="ARBA" id="ARBA00023136"/>
    </source>
</evidence>
<accession>A0A5P1REH9</accession>
<protein>
    <submittedName>
        <fullName evidence="8">DMT family transporter</fullName>
    </submittedName>
</protein>